<dbReference type="SUPFAM" id="SSF57959">
    <property type="entry name" value="Leucine zipper domain"/>
    <property type="match status" value="1"/>
</dbReference>
<reference evidence="10" key="1">
    <citation type="submission" date="2023-10" db="EMBL/GenBank/DDBJ databases">
        <title>Chromosome-level genome of the transformable northern wattle, Acacia crassicarpa.</title>
        <authorList>
            <person name="Massaro I."/>
            <person name="Sinha N.R."/>
            <person name="Poethig S."/>
            <person name="Leichty A.R."/>
        </authorList>
    </citation>
    <scope>NUCLEOTIDE SEQUENCE</scope>
    <source>
        <strain evidence="10">Acra3RX</strain>
        <tissue evidence="10">Leaf</tissue>
    </source>
</reference>
<keyword evidence="5" id="KW-0238">DNA-binding</keyword>
<accession>A0AAE1MV54</accession>
<proteinExistence type="inferred from homology"/>
<evidence type="ECO:0000313" key="11">
    <source>
        <dbReference type="Proteomes" id="UP001293593"/>
    </source>
</evidence>
<feature type="domain" description="BZIP" evidence="9">
    <location>
        <begin position="111"/>
        <end position="153"/>
    </location>
</feature>
<dbReference type="PANTHER" id="PTHR47416:SF8">
    <property type="entry name" value="BASIC-LEUCINE ZIPPER TRANSCRIPTION FACTOR E-RELATED"/>
    <property type="match status" value="1"/>
</dbReference>
<keyword evidence="6" id="KW-0804">Transcription</keyword>
<comment type="caution">
    <text evidence="10">The sequence shown here is derived from an EMBL/GenBank/DDBJ whole genome shotgun (WGS) entry which is preliminary data.</text>
</comment>
<dbReference type="GO" id="GO:0003700">
    <property type="term" value="F:DNA-binding transcription factor activity"/>
    <property type="evidence" value="ECO:0007669"/>
    <property type="project" value="InterPro"/>
</dbReference>
<evidence type="ECO:0000256" key="4">
    <source>
        <dbReference type="ARBA" id="ARBA00023015"/>
    </source>
</evidence>
<dbReference type="InterPro" id="IPR046347">
    <property type="entry name" value="bZIP_sf"/>
</dbReference>
<sequence>MDDPAAADDLIDQIEWGNISNESLLSPVVADGPFSDPSQDYMLEIQNLLMDDNDNPVWEAPSDSGAKEFCDKFLADILVGQDQQDPNSPGEPAVDSPLDQDKGEPAVDYPASRTSTRKMRNREAAVRSRERKRLYVKNLEMKSRYLEGECRKLGYLLQCCYAENHALRLYIQSNTAFGASVAKLESAVLLLESLLLGSLLWFMGIICQHNPLLVPYLILESEVMPLASMEQQGLRRVALEGPRNKILAYFAVLQSFVNSRRSRASRTKMKINFLVS</sequence>
<keyword evidence="11" id="KW-1185">Reference proteome</keyword>
<keyword evidence="4" id="KW-0805">Transcription regulation</keyword>
<dbReference type="Gene3D" id="1.20.5.170">
    <property type="match status" value="1"/>
</dbReference>
<dbReference type="PROSITE" id="PS50217">
    <property type="entry name" value="BZIP"/>
    <property type="match status" value="1"/>
</dbReference>
<evidence type="ECO:0000256" key="2">
    <source>
        <dbReference type="ARBA" id="ARBA00004389"/>
    </source>
</evidence>
<dbReference type="GO" id="GO:0003677">
    <property type="term" value="F:DNA binding"/>
    <property type="evidence" value="ECO:0007669"/>
    <property type="project" value="UniProtKB-KW"/>
</dbReference>
<evidence type="ECO:0000256" key="1">
    <source>
        <dbReference type="ARBA" id="ARBA00004123"/>
    </source>
</evidence>
<dbReference type="PROSITE" id="PS00036">
    <property type="entry name" value="BZIP_BASIC"/>
    <property type="match status" value="1"/>
</dbReference>
<dbReference type="GO" id="GO:0005634">
    <property type="term" value="C:nucleus"/>
    <property type="evidence" value="ECO:0007669"/>
    <property type="project" value="UniProtKB-SubCell"/>
</dbReference>
<evidence type="ECO:0000259" key="9">
    <source>
        <dbReference type="PROSITE" id="PS50217"/>
    </source>
</evidence>
<organism evidence="10 11">
    <name type="scientific">Acacia crassicarpa</name>
    <name type="common">northern wattle</name>
    <dbReference type="NCBI Taxonomy" id="499986"/>
    <lineage>
        <taxon>Eukaryota</taxon>
        <taxon>Viridiplantae</taxon>
        <taxon>Streptophyta</taxon>
        <taxon>Embryophyta</taxon>
        <taxon>Tracheophyta</taxon>
        <taxon>Spermatophyta</taxon>
        <taxon>Magnoliopsida</taxon>
        <taxon>eudicotyledons</taxon>
        <taxon>Gunneridae</taxon>
        <taxon>Pentapetalae</taxon>
        <taxon>rosids</taxon>
        <taxon>fabids</taxon>
        <taxon>Fabales</taxon>
        <taxon>Fabaceae</taxon>
        <taxon>Caesalpinioideae</taxon>
        <taxon>mimosoid clade</taxon>
        <taxon>Acacieae</taxon>
        <taxon>Acacia</taxon>
    </lineage>
</organism>
<name>A0AAE1MV54_9FABA</name>
<evidence type="ECO:0000256" key="3">
    <source>
        <dbReference type="ARBA" id="ARBA00007163"/>
    </source>
</evidence>
<dbReference type="EMBL" id="JAWXYG010000003">
    <property type="protein sequence ID" value="KAK4276431.1"/>
    <property type="molecule type" value="Genomic_DNA"/>
</dbReference>
<dbReference type="SMART" id="SM00338">
    <property type="entry name" value="BRLZ"/>
    <property type="match status" value="1"/>
</dbReference>
<dbReference type="CDD" id="cd14704">
    <property type="entry name" value="bZIP_HY5-like"/>
    <property type="match status" value="1"/>
</dbReference>
<dbReference type="Pfam" id="PF00170">
    <property type="entry name" value="bZIP_1"/>
    <property type="match status" value="1"/>
</dbReference>
<dbReference type="PANTHER" id="PTHR47416">
    <property type="entry name" value="BASIC-LEUCINE ZIPPER TRANSCRIPTION FACTOR F-RELATED"/>
    <property type="match status" value="1"/>
</dbReference>
<dbReference type="InterPro" id="IPR004827">
    <property type="entry name" value="bZIP"/>
</dbReference>
<gene>
    <name evidence="10" type="ORF">QN277_014585</name>
</gene>
<comment type="similarity">
    <text evidence="3">Belongs to the bZIP family.</text>
</comment>
<dbReference type="AlphaFoldDB" id="A0AAE1MV54"/>
<dbReference type="GO" id="GO:0005789">
    <property type="term" value="C:endoplasmic reticulum membrane"/>
    <property type="evidence" value="ECO:0007669"/>
    <property type="project" value="UniProtKB-SubCell"/>
</dbReference>
<evidence type="ECO:0000313" key="10">
    <source>
        <dbReference type="EMBL" id="KAK4276431.1"/>
    </source>
</evidence>
<evidence type="ECO:0000256" key="7">
    <source>
        <dbReference type="ARBA" id="ARBA00023242"/>
    </source>
</evidence>
<evidence type="ECO:0000256" key="8">
    <source>
        <dbReference type="SAM" id="MobiDB-lite"/>
    </source>
</evidence>
<feature type="region of interest" description="Disordered" evidence="8">
    <location>
        <begin position="81"/>
        <end position="123"/>
    </location>
</feature>
<keyword evidence="7" id="KW-0539">Nucleus</keyword>
<dbReference type="Proteomes" id="UP001293593">
    <property type="component" value="Unassembled WGS sequence"/>
</dbReference>
<evidence type="ECO:0000256" key="6">
    <source>
        <dbReference type="ARBA" id="ARBA00023163"/>
    </source>
</evidence>
<evidence type="ECO:0000256" key="5">
    <source>
        <dbReference type="ARBA" id="ARBA00023125"/>
    </source>
</evidence>
<protein>
    <recommendedName>
        <fullName evidence="9">BZIP domain-containing protein</fullName>
    </recommendedName>
</protein>
<comment type="subcellular location">
    <subcellularLocation>
        <location evidence="2">Endoplasmic reticulum membrane</location>
        <topology evidence="2">Single-pass membrane protein</topology>
    </subcellularLocation>
    <subcellularLocation>
        <location evidence="1">Nucleus</location>
    </subcellularLocation>
</comment>